<evidence type="ECO:0000313" key="2">
    <source>
        <dbReference type="Proteomes" id="UP000037460"/>
    </source>
</evidence>
<dbReference type="EMBL" id="JWZX01002116">
    <property type="protein sequence ID" value="KOO30956.1"/>
    <property type="molecule type" value="Genomic_DNA"/>
</dbReference>
<evidence type="ECO:0000313" key="1">
    <source>
        <dbReference type="EMBL" id="KOO30956.1"/>
    </source>
</evidence>
<protein>
    <submittedName>
        <fullName evidence="1">Uncharacterized protein</fullName>
    </submittedName>
</protein>
<dbReference type="Proteomes" id="UP000037460">
    <property type="component" value="Unassembled WGS sequence"/>
</dbReference>
<reference evidence="2" key="1">
    <citation type="journal article" date="2015" name="PLoS Genet.">
        <title>Genome Sequence and Transcriptome Analyses of Chrysochromulina tobin: Metabolic Tools for Enhanced Algal Fitness in the Prominent Order Prymnesiales (Haptophyceae).</title>
        <authorList>
            <person name="Hovde B.T."/>
            <person name="Deodato C.R."/>
            <person name="Hunsperger H.M."/>
            <person name="Ryken S.A."/>
            <person name="Yost W."/>
            <person name="Jha R.K."/>
            <person name="Patterson J."/>
            <person name="Monnat R.J. Jr."/>
            <person name="Barlow S.B."/>
            <person name="Starkenburg S.R."/>
            <person name="Cattolico R.A."/>
        </authorList>
    </citation>
    <scope>NUCLEOTIDE SEQUENCE</scope>
    <source>
        <strain evidence="2">CCMP291</strain>
    </source>
</reference>
<keyword evidence="2" id="KW-1185">Reference proteome</keyword>
<comment type="caution">
    <text evidence="1">The sequence shown here is derived from an EMBL/GenBank/DDBJ whole genome shotgun (WGS) entry which is preliminary data.</text>
</comment>
<dbReference type="AlphaFoldDB" id="A0A0M0JWE2"/>
<feature type="non-terminal residue" evidence="1">
    <location>
        <position position="179"/>
    </location>
</feature>
<gene>
    <name evidence="1" type="ORF">Ctob_015876</name>
</gene>
<proteinExistence type="predicted"/>
<sequence>MTAFVRCIKSAGKEPRDLVALSEISPDLQQKIFMHLKDTEFKNFDEFKERFMDSLLFDDMLFGKRFSENAEEVYRFLDAMVNTGVRYSEVKPVEGGAMAIQIAASEQPTTQLSKRDVLAVDRASTFTDVCNMFDKTMKRSAARGLPLWSLSSNWRMNRVIFKNNSSWSMKVNFPKSKYA</sequence>
<organism evidence="1 2">
    <name type="scientific">Chrysochromulina tobinii</name>
    <dbReference type="NCBI Taxonomy" id="1460289"/>
    <lineage>
        <taxon>Eukaryota</taxon>
        <taxon>Haptista</taxon>
        <taxon>Haptophyta</taxon>
        <taxon>Prymnesiophyceae</taxon>
        <taxon>Prymnesiales</taxon>
        <taxon>Chrysochromulinaceae</taxon>
        <taxon>Chrysochromulina</taxon>
    </lineage>
</organism>
<name>A0A0M0JWE2_9EUKA</name>
<accession>A0A0M0JWE2</accession>